<dbReference type="Proteomes" id="UP000191554">
    <property type="component" value="Unassembled WGS sequence"/>
</dbReference>
<dbReference type="PANTHER" id="PTHR40050">
    <property type="entry name" value="INNER SPORE COAT PROTEIN H"/>
    <property type="match status" value="1"/>
</dbReference>
<dbReference type="PANTHER" id="PTHR40050:SF1">
    <property type="entry name" value="INNER SPORE COAT PROTEIN H"/>
    <property type="match status" value="1"/>
</dbReference>
<accession>A0A1V4SGD5</accession>
<comment type="caution">
    <text evidence="1">The sequence shown here is derived from an EMBL/GenBank/DDBJ whole genome shotgun (WGS) entry which is preliminary data.</text>
</comment>
<dbReference type="STRING" id="48256.CLHUN_38320"/>
<proteinExistence type="predicted"/>
<sequence>MRKRLTALILCFVFIFTGILGVNGSVFAAEKGETAPAANPEYTQLEMPVIAIKTISGAAISSDETYVSAQITTINTEGGYEFKDTSVAVKLRGNSSMYSDKKSYKLKFEEKKKLLSTGKGKGKTWCLISNCYDGSLLRNLTAYRFGDLLTNLSYSPDCRSAELYVNGEYQGVYLLCEDVNVNKNRVAIEEEPDEVEKNGYLVEMSRYAEENKFDMDTATYEVKSDLSENQSIRKKQLAYISTCIKKAYDALKKGNEKEVRKYVDVDSLVDIYIGNEIFKNVDAGWDSLYMYKAVDGKLCFGPLWDFDLAMGNANCVKGIDSWAGFNPYHVLNLNANSNPWFCRALSQKWFRELVKKRWNKLQDKINSLPKIVIKEAEANIKAYSRNFEKWDVLGRQVYIEPVQITRLTTYKGHYTYLANWLSKRIKWLTKYYNGKDFPNGIFVNEEGNKLNAHYNLLEMSPVLALANSSQDMTYTMSPNTGISMSIKNAGTESWSTQIVASGFMLEAGAEYILSFDYRCSPEHPVSFSIQQNYSPWSQYFTDTLKMNDTLLHYEVTLKAPADDINSALAFSLGGSTFNGNDISIDNMSLVKKP</sequence>
<keyword evidence="2" id="KW-1185">Reference proteome</keyword>
<reference evidence="1 2" key="1">
    <citation type="submission" date="2017-03" db="EMBL/GenBank/DDBJ databases">
        <title>Genome sequence of Clostridium hungatei DSM 14427.</title>
        <authorList>
            <person name="Poehlein A."/>
            <person name="Daniel R."/>
        </authorList>
    </citation>
    <scope>NUCLEOTIDE SEQUENCE [LARGE SCALE GENOMIC DNA]</scope>
    <source>
        <strain evidence="1 2">DSM 14427</strain>
    </source>
</reference>
<dbReference type="AlphaFoldDB" id="A0A1V4SGD5"/>
<dbReference type="Pfam" id="PF08757">
    <property type="entry name" value="CotH"/>
    <property type="match status" value="1"/>
</dbReference>
<evidence type="ECO:0000313" key="1">
    <source>
        <dbReference type="EMBL" id="OPX42311.1"/>
    </source>
</evidence>
<evidence type="ECO:0000313" key="2">
    <source>
        <dbReference type="Proteomes" id="UP000191554"/>
    </source>
</evidence>
<dbReference type="OrthoDB" id="9801679at2"/>
<organism evidence="1 2">
    <name type="scientific">Ruminiclostridium hungatei</name>
    <name type="common">Clostridium hungatei</name>
    <dbReference type="NCBI Taxonomy" id="48256"/>
    <lineage>
        <taxon>Bacteria</taxon>
        <taxon>Bacillati</taxon>
        <taxon>Bacillota</taxon>
        <taxon>Clostridia</taxon>
        <taxon>Eubacteriales</taxon>
        <taxon>Oscillospiraceae</taxon>
        <taxon>Ruminiclostridium</taxon>
    </lineage>
</organism>
<dbReference type="InterPro" id="IPR014867">
    <property type="entry name" value="Spore_coat_CotH_CotH2/3/7"/>
</dbReference>
<dbReference type="InterPro" id="IPR008979">
    <property type="entry name" value="Galactose-bd-like_sf"/>
</dbReference>
<name>A0A1V4SGD5_RUMHU</name>
<dbReference type="EMBL" id="MZGX01000031">
    <property type="protein sequence ID" value="OPX42311.1"/>
    <property type="molecule type" value="Genomic_DNA"/>
</dbReference>
<gene>
    <name evidence="1" type="ORF">CLHUN_38320</name>
</gene>
<dbReference type="RefSeq" id="WP_080066246.1">
    <property type="nucleotide sequence ID" value="NZ_MZGX01000031.1"/>
</dbReference>
<protein>
    <submittedName>
        <fullName evidence="1">CotH protein</fullName>
    </submittedName>
</protein>
<dbReference type="Gene3D" id="2.60.120.260">
    <property type="entry name" value="Galactose-binding domain-like"/>
    <property type="match status" value="1"/>
</dbReference>
<dbReference type="SUPFAM" id="SSF49785">
    <property type="entry name" value="Galactose-binding domain-like"/>
    <property type="match status" value="1"/>
</dbReference>